<dbReference type="EMBL" id="CAJVPY010029114">
    <property type="protein sequence ID" value="CAG8793786.1"/>
    <property type="molecule type" value="Genomic_DNA"/>
</dbReference>
<evidence type="ECO:0000313" key="2">
    <source>
        <dbReference type="Proteomes" id="UP000789405"/>
    </source>
</evidence>
<gene>
    <name evidence="1" type="ORF">DERYTH_LOCUS21948</name>
</gene>
<keyword evidence="2" id="KW-1185">Reference proteome</keyword>
<dbReference type="Proteomes" id="UP000789405">
    <property type="component" value="Unassembled WGS sequence"/>
</dbReference>
<sequence length="213" mass="24861">MSQQSTVNTLRPVYNLVELELDNYEENELVLDTIYDLKLFLKILIIVLAIELQNKKTLELNQRLLTFYLQNHLQINGLTEHVHGNTGHASKTESRVFLDFNIISTVKQFLIQYGIIHGLSSPLRHHDDSGVFIYLPTSQSYTSVYTEYKKVFYLIHDQSEKIISYSTFKRLWREMVPNLRFQPPASDLCEICTLFKANLLAAKKDIDEYNKVQ</sequence>
<dbReference type="AlphaFoldDB" id="A0A9N9JVL2"/>
<reference evidence="1" key="1">
    <citation type="submission" date="2021-06" db="EMBL/GenBank/DDBJ databases">
        <authorList>
            <person name="Kallberg Y."/>
            <person name="Tangrot J."/>
            <person name="Rosling A."/>
        </authorList>
    </citation>
    <scope>NUCLEOTIDE SEQUENCE</scope>
    <source>
        <strain evidence="1">MA453B</strain>
    </source>
</reference>
<name>A0A9N9JVL2_9GLOM</name>
<proteinExistence type="predicted"/>
<comment type="caution">
    <text evidence="1">The sequence shown here is derived from an EMBL/GenBank/DDBJ whole genome shotgun (WGS) entry which is preliminary data.</text>
</comment>
<evidence type="ECO:0000313" key="1">
    <source>
        <dbReference type="EMBL" id="CAG8793786.1"/>
    </source>
</evidence>
<protein>
    <submittedName>
        <fullName evidence="1">14138_t:CDS:1</fullName>
    </submittedName>
</protein>
<feature type="non-terminal residue" evidence="1">
    <location>
        <position position="1"/>
    </location>
</feature>
<organism evidence="1 2">
    <name type="scientific">Dentiscutata erythropus</name>
    <dbReference type="NCBI Taxonomy" id="1348616"/>
    <lineage>
        <taxon>Eukaryota</taxon>
        <taxon>Fungi</taxon>
        <taxon>Fungi incertae sedis</taxon>
        <taxon>Mucoromycota</taxon>
        <taxon>Glomeromycotina</taxon>
        <taxon>Glomeromycetes</taxon>
        <taxon>Diversisporales</taxon>
        <taxon>Gigasporaceae</taxon>
        <taxon>Dentiscutata</taxon>
    </lineage>
</organism>
<dbReference type="OrthoDB" id="2420595at2759"/>
<accession>A0A9N9JVL2</accession>